<keyword evidence="8" id="KW-0902">Two-component regulatory system</keyword>
<dbReference type="InterPro" id="IPR036890">
    <property type="entry name" value="HATPase_C_sf"/>
</dbReference>
<accession>A0ABN2CBY4</accession>
<evidence type="ECO:0000313" key="14">
    <source>
        <dbReference type="Proteomes" id="UP001501470"/>
    </source>
</evidence>
<evidence type="ECO:0000313" key="13">
    <source>
        <dbReference type="EMBL" id="GAA1555108.1"/>
    </source>
</evidence>
<comment type="caution">
    <text evidence="13">The sequence shown here is derived from an EMBL/GenBank/DDBJ whole genome shotgun (WGS) entry which is preliminary data.</text>
</comment>
<keyword evidence="5" id="KW-0547">Nucleotide-binding</keyword>
<feature type="domain" description="Histidine kinase/HSP90-like ATPase" evidence="11">
    <location>
        <begin position="273"/>
        <end position="367"/>
    </location>
</feature>
<dbReference type="InterPro" id="IPR011712">
    <property type="entry name" value="Sig_transdc_His_kin_sub3_dim/P"/>
</dbReference>
<feature type="transmembrane region" description="Helical" evidence="10">
    <location>
        <begin position="20"/>
        <end position="40"/>
    </location>
</feature>
<keyword evidence="7" id="KW-0067">ATP-binding</keyword>
<protein>
    <recommendedName>
        <fullName evidence="2">histidine kinase</fullName>
        <ecNumber evidence="2">2.7.13.3</ecNumber>
    </recommendedName>
</protein>
<evidence type="ECO:0000256" key="10">
    <source>
        <dbReference type="SAM" id="Phobius"/>
    </source>
</evidence>
<keyword evidence="10" id="KW-1133">Transmembrane helix</keyword>
<gene>
    <name evidence="13" type="ORF">GCM10009827_089910</name>
</gene>
<dbReference type="Gene3D" id="3.30.565.10">
    <property type="entry name" value="Histidine kinase-like ATPase, C-terminal domain"/>
    <property type="match status" value="1"/>
</dbReference>
<sequence length="369" mass="38812">MRHERRVCQGGRVWTSAATWLGIALVCACAIAAVLLTALLRTRKRLAAALGERGWLLEREREAAARAAVGAERARIARELHDIVSHTVSVMVVQASAAREVLDTMPDEAATALRAVQDAGRGALTELRHLLGLLAPDADGQDGAMSQASTHDQHSAASQASTHDQHGATSQASTHDQHGATSQNSTTSQSSTTSQKGAAGQNNAKSQNSAASQGSAKSQNGVMDQYGTRGHDLEPQPSLSRLSALVDRVAFAGLPVEVRISGEPRPLPAGVDLTAYRIVQEGLTNALKYGDGGKAEVTVRYADRSLRVEVLNTGPSVLKAGPAEKPAKTTGRGLTGLRARVAVYGGDLDARRRLGGGYRVRARIPLDPP</sequence>
<dbReference type="PANTHER" id="PTHR24421:SF10">
    <property type="entry name" value="NITRATE_NITRITE SENSOR PROTEIN NARQ"/>
    <property type="match status" value="1"/>
</dbReference>
<evidence type="ECO:0000256" key="5">
    <source>
        <dbReference type="ARBA" id="ARBA00022741"/>
    </source>
</evidence>
<dbReference type="Pfam" id="PF07730">
    <property type="entry name" value="HisKA_3"/>
    <property type="match status" value="1"/>
</dbReference>
<dbReference type="Proteomes" id="UP001501470">
    <property type="component" value="Unassembled WGS sequence"/>
</dbReference>
<evidence type="ECO:0000256" key="8">
    <source>
        <dbReference type="ARBA" id="ARBA00023012"/>
    </source>
</evidence>
<comment type="catalytic activity">
    <reaction evidence="1">
        <text>ATP + protein L-histidine = ADP + protein N-phospho-L-histidine.</text>
        <dbReference type="EC" id="2.7.13.3"/>
    </reaction>
</comment>
<evidence type="ECO:0000256" key="7">
    <source>
        <dbReference type="ARBA" id="ARBA00022840"/>
    </source>
</evidence>
<keyword evidence="6" id="KW-0418">Kinase</keyword>
<reference evidence="13 14" key="1">
    <citation type="journal article" date="2019" name="Int. J. Syst. Evol. Microbiol.">
        <title>The Global Catalogue of Microorganisms (GCM) 10K type strain sequencing project: providing services to taxonomists for standard genome sequencing and annotation.</title>
        <authorList>
            <consortium name="The Broad Institute Genomics Platform"/>
            <consortium name="The Broad Institute Genome Sequencing Center for Infectious Disease"/>
            <person name="Wu L."/>
            <person name="Ma J."/>
        </authorList>
    </citation>
    <scope>NUCLEOTIDE SEQUENCE [LARGE SCALE GENOMIC DNA]</scope>
    <source>
        <strain evidence="13 14">JCM 15933</strain>
    </source>
</reference>
<feature type="domain" description="Signal transduction histidine kinase subgroup 3 dimerisation and phosphoacceptor" evidence="12">
    <location>
        <begin position="72"/>
        <end position="138"/>
    </location>
</feature>
<feature type="compositionally biased region" description="Polar residues" evidence="9">
    <location>
        <begin position="200"/>
        <end position="222"/>
    </location>
</feature>
<dbReference type="InterPro" id="IPR003594">
    <property type="entry name" value="HATPase_dom"/>
</dbReference>
<proteinExistence type="predicted"/>
<dbReference type="CDD" id="cd16917">
    <property type="entry name" value="HATPase_UhpB-NarQ-NarX-like"/>
    <property type="match status" value="1"/>
</dbReference>
<keyword evidence="10" id="KW-0812">Transmembrane</keyword>
<evidence type="ECO:0000256" key="1">
    <source>
        <dbReference type="ARBA" id="ARBA00000085"/>
    </source>
</evidence>
<dbReference type="Pfam" id="PF02518">
    <property type="entry name" value="HATPase_c"/>
    <property type="match status" value="1"/>
</dbReference>
<keyword evidence="4" id="KW-0808">Transferase</keyword>
<evidence type="ECO:0000256" key="3">
    <source>
        <dbReference type="ARBA" id="ARBA00022553"/>
    </source>
</evidence>
<evidence type="ECO:0000256" key="6">
    <source>
        <dbReference type="ARBA" id="ARBA00022777"/>
    </source>
</evidence>
<dbReference type="Gene3D" id="1.20.5.1930">
    <property type="match status" value="1"/>
</dbReference>
<dbReference type="InterPro" id="IPR050482">
    <property type="entry name" value="Sensor_HK_TwoCompSys"/>
</dbReference>
<evidence type="ECO:0000259" key="11">
    <source>
        <dbReference type="Pfam" id="PF02518"/>
    </source>
</evidence>
<feature type="compositionally biased region" description="Polar residues" evidence="9">
    <location>
        <begin position="144"/>
        <end position="174"/>
    </location>
</feature>
<keyword evidence="14" id="KW-1185">Reference proteome</keyword>
<feature type="region of interest" description="Disordered" evidence="9">
    <location>
        <begin position="141"/>
        <end position="236"/>
    </location>
</feature>
<dbReference type="PROSITE" id="PS51257">
    <property type="entry name" value="PROKAR_LIPOPROTEIN"/>
    <property type="match status" value="1"/>
</dbReference>
<keyword evidence="10" id="KW-0472">Membrane</keyword>
<evidence type="ECO:0000259" key="12">
    <source>
        <dbReference type="Pfam" id="PF07730"/>
    </source>
</evidence>
<evidence type="ECO:0000256" key="2">
    <source>
        <dbReference type="ARBA" id="ARBA00012438"/>
    </source>
</evidence>
<evidence type="ECO:0000256" key="4">
    <source>
        <dbReference type="ARBA" id="ARBA00022679"/>
    </source>
</evidence>
<dbReference type="SUPFAM" id="SSF55874">
    <property type="entry name" value="ATPase domain of HSP90 chaperone/DNA topoisomerase II/histidine kinase"/>
    <property type="match status" value="1"/>
</dbReference>
<organism evidence="13 14">
    <name type="scientific">Dactylosporangium maewongense</name>
    <dbReference type="NCBI Taxonomy" id="634393"/>
    <lineage>
        <taxon>Bacteria</taxon>
        <taxon>Bacillati</taxon>
        <taxon>Actinomycetota</taxon>
        <taxon>Actinomycetes</taxon>
        <taxon>Micromonosporales</taxon>
        <taxon>Micromonosporaceae</taxon>
        <taxon>Dactylosporangium</taxon>
    </lineage>
</organism>
<evidence type="ECO:0000256" key="9">
    <source>
        <dbReference type="SAM" id="MobiDB-lite"/>
    </source>
</evidence>
<dbReference type="EMBL" id="BAAAQD010000024">
    <property type="protein sequence ID" value="GAA1555108.1"/>
    <property type="molecule type" value="Genomic_DNA"/>
</dbReference>
<keyword evidence="3" id="KW-0597">Phosphoprotein</keyword>
<name>A0ABN2CBY4_9ACTN</name>
<dbReference type="EC" id="2.7.13.3" evidence="2"/>
<dbReference type="PANTHER" id="PTHR24421">
    <property type="entry name" value="NITRATE/NITRITE SENSOR PROTEIN NARX-RELATED"/>
    <property type="match status" value="1"/>
</dbReference>
<feature type="compositionally biased region" description="Low complexity" evidence="9">
    <location>
        <begin position="181"/>
        <end position="195"/>
    </location>
</feature>